<dbReference type="SUPFAM" id="SSF52172">
    <property type="entry name" value="CheY-like"/>
    <property type="match status" value="1"/>
</dbReference>
<dbReference type="SUPFAM" id="SSF47226">
    <property type="entry name" value="Histidine-containing phosphotransfer domain, HPT domain"/>
    <property type="match status" value="1"/>
</dbReference>
<dbReference type="SMART" id="SM00448">
    <property type="entry name" value="REC"/>
    <property type="match status" value="1"/>
</dbReference>
<dbReference type="CDD" id="cd00156">
    <property type="entry name" value="REC"/>
    <property type="match status" value="1"/>
</dbReference>
<dbReference type="InterPro" id="IPR052048">
    <property type="entry name" value="ST_Response_Regulator"/>
</dbReference>
<dbReference type="PROSITE" id="PS50110">
    <property type="entry name" value="RESPONSE_REGULATORY"/>
    <property type="match status" value="1"/>
</dbReference>
<evidence type="ECO:0000256" key="2">
    <source>
        <dbReference type="PROSITE-ProRule" id="PRU00169"/>
    </source>
</evidence>
<evidence type="ECO:0000259" key="4">
    <source>
        <dbReference type="PROSITE" id="PS50894"/>
    </source>
</evidence>
<feature type="modified residue" description="4-aspartylphosphate" evidence="2">
    <location>
        <position position="63"/>
    </location>
</feature>
<proteinExistence type="predicted"/>
<evidence type="ECO:0000259" key="3">
    <source>
        <dbReference type="PROSITE" id="PS50110"/>
    </source>
</evidence>
<dbReference type="Gene3D" id="1.20.120.160">
    <property type="entry name" value="HPT domain"/>
    <property type="match status" value="1"/>
</dbReference>
<name>A0AAU7DNL9_9BACT</name>
<accession>A0AAU7DNL9</accession>
<dbReference type="Pfam" id="PF00072">
    <property type="entry name" value="Response_reg"/>
    <property type="match status" value="1"/>
</dbReference>
<protein>
    <submittedName>
        <fullName evidence="5">Response regulator</fullName>
    </submittedName>
</protein>
<gene>
    <name evidence="5" type="ORF">P8935_09240</name>
</gene>
<evidence type="ECO:0000256" key="1">
    <source>
        <dbReference type="PROSITE-ProRule" id="PRU00110"/>
    </source>
</evidence>
<dbReference type="PANTHER" id="PTHR43228:SF1">
    <property type="entry name" value="TWO-COMPONENT RESPONSE REGULATOR ARR22"/>
    <property type="match status" value="1"/>
</dbReference>
<sequence length="252" mass="27502">MLGIGEKNELPTILLVDDDLVSREVIATVLTLHGHMVHSAEDGDEALQMLRAGSVRPGLVLLDTQLPGLSGSELIAKLRQFGQDEIILISGTTPSDELIAAADGFLLKPFAPEDLQKLLNQHNPKIDQPDVADAEELVINPTTLAQFRQLMTESTVREIYIAVVTDLHKRLEALEKAIATGNIDEVRRIGHAIKGGCGMAGCMQAARLGAIFETKSEGESGIDQLDNFKRALLELYSATQRLERMLEKEFPA</sequence>
<dbReference type="InterPro" id="IPR011006">
    <property type="entry name" value="CheY-like_superfamily"/>
</dbReference>
<keyword evidence="2" id="KW-0597">Phosphoprotein</keyword>
<feature type="domain" description="HPt" evidence="4">
    <location>
        <begin position="152"/>
        <end position="249"/>
    </location>
</feature>
<dbReference type="PROSITE" id="PS50894">
    <property type="entry name" value="HPT"/>
    <property type="match status" value="1"/>
</dbReference>
<evidence type="ECO:0000313" key="5">
    <source>
        <dbReference type="EMBL" id="XBH19489.1"/>
    </source>
</evidence>
<feature type="domain" description="Response regulatory" evidence="3">
    <location>
        <begin position="12"/>
        <end position="123"/>
    </location>
</feature>
<dbReference type="EMBL" id="CP121196">
    <property type="protein sequence ID" value="XBH19489.1"/>
    <property type="molecule type" value="Genomic_DNA"/>
</dbReference>
<feature type="modified residue" description="Phosphohistidine" evidence="1">
    <location>
        <position position="191"/>
    </location>
</feature>
<dbReference type="RefSeq" id="WP_348264706.1">
    <property type="nucleotide sequence ID" value="NZ_CP121196.1"/>
</dbReference>
<dbReference type="SMART" id="SM00073">
    <property type="entry name" value="HPT"/>
    <property type="match status" value="1"/>
</dbReference>
<dbReference type="Pfam" id="PF01627">
    <property type="entry name" value="Hpt"/>
    <property type="match status" value="1"/>
</dbReference>
<dbReference type="InterPro" id="IPR001789">
    <property type="entry name" value="Sig_transdc_resp-reg_receiver"/>
</dbReference>
<dbReference type="GO" id="GO:0004672">
    <property type="term" value="F:protein kinase activity"/>
    <property type="evidence" value="ECO:0007669"/>
    <property type="project" value="UniProtKB-ARBA"/>
</dbReference>
<dbReference type="InterPro" id="IPR036641">
    <property type="entry name" value="HPT_dom_sf"/>
</dbReference>
<dbReference type="InterPro" id="IPR008207">
    <property type="entry name" value="Sig_transdc_His_kin_Hpt_dom"/>
</dbReference>
<dbReference type="PANTHER" id="PTHR43228">
    <property type="entry name" value="TWO-COMPONENT RESPONSE REGULATOR"/>
    <property type="match status" value="1"/>
</dbReference>
<dbReference type="AlphaFoldDB" id="A0AAU7DNL9"/>
<reference evidence="5" key="1">
    <citation type="submission" date="2023-03" db="EMBL/GenBank/DDBJ databases">
        <title>Edaphobacter sp.</title>
        <authorList>
            <person name="Huber K.J."/>
            <person name="Papendorf J."/>
            <person name="Pilke C."/>
            <person name="Bunk B."/>
            <person name="Sproeer C."/>
            <person name="Pester M."/>
        </authorList>
    </citation>
    <scope>NUCLEOTIDE SEQUENCE</scope>
    <source>
        <strain evidence="5">DSM 110680</strain>
    </source>
</reference>
<organism evidence="5">
    <name type="scientific">Telmatobacter sp. DSM 110680</name>
    <dbReference type="NCBI Taxonomy" id="3036704"/>
    <lineage>
        <taxon>Bacteria</taxon>
        <taxon>Pseudomonadati</taxon>
        <taxon>Acidobacteriota</taxon>
        <taxon>Terriglobia</taxon>
        <taxon>Terriglobales</taxon>
        <taxon>Acidobacteriaceae</taxon>
        <taxon>Telmatobacter</taxon>
    </lineage>
</organism>
<dbReference type="GO" id="GO:0000160">
    <property type="term" value="P:phosphorelay signal transduction system"/>
    <property type="evidence" value="ECO:0007669"/>
    <property type="project" value="InterPro"/>
</dbReference>
<dbReference type="Gene3D" id="3.40.50.2300">
    <property type="match status" value="1"/>
</dbReference>